<feature type="transmembrane region" description="Helical" evidence="9">
    <location>
        <begin position="44"/>
        <end position="66"/>
    </location>
</feature>
<dbReference type="PANTHER" id="PTHR34979">
    <property type="entry name" value="INNER MEMBRANE PROTEIN YGAZ"/>
    <property type="match status" value="1"/>
</dbReference>
<dbReference type="Pfam" id="PF03591">
    <property type="entry name" value="AzlC"/>
    <property type="match status" value="1"/>
</dbReference>
<name>A0ABY5GLY8_9GAMM</name>
<proteinExistence type="inferred from homology"/>
<keyword evidence="4" id="KW-1003">Cell membrane</keyword>
<evidence type="ECO:0000256" key="2">
    <source>
        <dbReference type="ARBA" id="ARBA00010735"/>
    </source>
</evidence>
<evidence type="ECO:0000256" key="1">
    <source>
        <dbReference type="ARBA" id="ARBA00004651"/>
    </source>
</evidence>
<dbReference type="PANTHER" id="PTHR34979:SF1">
    <property type="entry name" value="INNER MEMBRANE PROTEIN YGAZ"/>
    <property type="match status" value="1"/>
</dbReference>
<feature type="region of interest" description="Disordered" evidence="8">
    <location>
        <begin position="1"/>
        <end position="25"/>
    </location>
</feature>
<evidence type="ECO:0000256" key="6">
    <source>
        <dbReference type="ARBA" id="ARBA00022989"/>
    </source>
</evidence>
<accession>A0ABY5GLY8</accession>
<evidence type="ECO:0000256" key="4">
    <source>
        <dbReference type="ARBA" id="ARBA00022475"/>
    </source>
</evidence>
<feature type="transmembrane region" description="Helical" evidence="9">
    <location>
        <begin position="78"/>
        <end position="111"/>
    </location>
</feature>
<feature type="transmembrane region" description="Helical" evidence="9">
    <location>
        <begin position="193"/>
        <end position="211"/>
    </location>
</feature>
<evidence type="ECO:0000256" key="9">
    <source>
        <dbReference type="SAM" id="Phobius"/>
    </source>
</evidence>
<comment type="subcellular location">
    <subcellularLocation>
        <location evidence="1">Cell membrane</location>
        <topology evidence="1">Multi-pass membrane protein</topology>
    </subcellularLocation>
</comment>
<protein>
    <submittedName>
        <fullName evidence="10">AzlC family ABC transporter permease</fullName>
    </submittedName>
</protein>
<evidence type="ECO:0000313" key="10">
    <source>
        <dbReference type="EMBL" id="UTV30338.1"/>
    </source>
</evidence>
<comment type="similarity">
    <text evidence="2">Belongs to the AzlC family.</text>
</comment>
<feature type="transmembrane region" description="Helical" evidence="9">
    <location>
        <begin position="217"/>
        <end position="235"/>
    </location>
</feature>
<keyword evidence="5 9" id="KW-0812">Transmembrane</keyword>
<feature type="transmembrane region" description="Helical" evidence="9">
    <location>
        <begin position="160"/>
        <end position="181"/>
    </location>
</feature>
<evidence type="ECO:0000256" key="5">
    <source>
        <dbReference type="ARBA" id="ARBA00022692"/>
    </source>
</evidence>
<organism evidence="10 11">
    <name type="scientific">Photobacterium atrarenae</name>
    <dbReference type="NCBI Taxonomy" id="865757"/>
    <lineage>
        <taxon>Bacteria</taxon>
        <taxon>Pseudomonadati</taxon>
        <taxon>Pseudomonadota</taxon>
        <taxon>Gammaproteobacteria</taxon>
        <taxon>Vibrionales</taxon>
        <taxon>Vibrionaceae</taxon>
        <taxon>Photobacterium</taxon>
    </lineage>
</organism>
<evidence type="ECO:0000256" key="3">
    <source>
        <dbReference type="ARBA" id="ARBA00022448"/>
    </source>
</evidence>
<keyword evidence="11" id="KW-1185">Reference proteome</keyword>
<evidence type="ECO:0000256" key="7">
    <source>
        <dbReference type="ARBA" id="ARBA00023136"/>
    </source>
</evidence>
<dbReference type="Proteomes" id="UP001057998">
    <property type="component" value="Chromosome 2"/>
</dbReference>
<gene>
    <name evidence="10" type="ORF">NNL38_17315</name>
</gene>
<sequence length="270" mass="28330">MQTPNSVEATGYGPDDMALAPTQQGSTAETAATESKLAQFRQGALAVTPLCIAVIPWGLLAGSFAIDIGLDPFQSQALSAIVFAGSAQLVATGLLKVGAGLATLLLTTLIITSRHLLYSISMRDKVSPLPLKWRLGLGFLLTDELFALCGHQSPKQFNRWYALGAGLWFYLCWNLASFAGIVAGKFIPNLDSLGLDFAIAATFIALVVPAIKNISVLVSVVVAMIASVLCQAYQVEGGLMLASLSAMVAGYSYNKFLGGPVSQQPEGGKS</sequence>
<keyword evidence="6 9" id="KW-1133">Transmembrane helix</keyword>
<keyword evidence="3" id="KW-0813">Transport</keyword>
<evidence type="ECO:0000313" key="11">
    <source>
        <dbReference type="Proteomes" id="UP001057998"/>
    </source>
</evidence>
<dbReference type="EMBL" id="CP101509">
    <property type="protein sequence ID" value="UTV30338.1"/>
    <property type="molecule type" value="Genomic_DNA"/>
</dbReference>
<evidence type="ECO:0000256" key="8">
    <source>
        <dbReference type="SAM" id="MobiDB-lite"/>
    </source>
</evidence>
<dbReference type="InterPro" id="IPR011606">
    <property type="entry name" value="Brnchd-chn_aa_trnsp_permease"/>
</dbReference>
<reference evidence="10" key="1">
    <citation type="submission" date="2022-07" db="EMBL/GenBank/DDBJ databases">
        <title>Genome sequencing of Photobacterium atrarenae GJH2-4.</title>
        <authorList>
            <person name="Park S.-J."/>
        </authorList>
    </citation>
    <scope>NUCLEOTIDE SEQUENCE</scope>
    <source>
        <strain evidence="10">GJH2-4</strain>
    </source>
</reference>
<keyword evidence="7 9" id="KW-0472">Membrane</keyword>